<dbReference type="RefSeq" id="YP_010111590.1">
    <property type="nucleotide sequence ID" value="NC_055882.1"/>
</dbReference>
<organism evidence="1 2">
    <name type="scientific">uncultured phage cr116_1</name>
    <dbReference type="NCBI Taxonomy" id="2772073"/>
    <lineage>
        <taxon>Viruses</taxon>
        <taxon>Duplodnaviria</taxon>
        <taxon>Heunggongvirae</taxon>
        <taxon>Uroviricota</taxon>
        <taxon>Caudoviricetes</taxon>
        <taxon>Crassvirales</taxon>
        <taxon>Steigviridae</taxon>
        <taxon>Asinivirinae</taxon>
        <taxon>Pamirivirus</taxon>
        <taxon>Pamirivirus faecium</taxon>
    </lineage>
</organism>
<protein>
    <submittedName>
        <fullName evidence="1">Uncharacterized protein</fullName>
    </submittedName>
</protein>
<name>A0A7M1RZV0_9CAUD</name>
<dbReference type="Proteomes" id="UP000593686">
    <property type="component" value="Genome"/>
</dbReference>
<evidence type="ECO:0000313" key="2">
    <source>
        <dbReference type="Proteomes" id="UP000593686"/>
    </source>
</evidence>
<dbReference type="GeneID" id="65129994"/>
<proteinExistence type="predicted"/>
<reference evidence="1 2" key="1">
    <citation type="submission" date="2020-07" db="EMBL/GenBank/DDBJ databases">
        <title>Taxonomic proposal: Crassvirales, a new order of highly abundant and diverse bacterial viruses.</title>
        <authorList>
            <person name="Shkoporov A.N."/>
            <person name="Stockdale S.R."/>
            <person name="Guerin E."/>
            <person name="Ross R.P."/>
            <person name="Hill C."/>
        </authorList>
    </citation>
    <scope>NUCLEOTIDE SEQUENCE [LARGE SCALE GENOMIC DNA]</scope>
</reference>
<sequence>MDISTIKSLTIPEGKVTKIEDSQGRVLWSAIPDSNKSNSGNISNIQSVIG</sequence>
<dbReference type="EMBL" id="MT774389">
    <property type="protein sequence ID" value="QOR59432.1"/>
    <property type="molecule type" value="Genomic_DNA"/>
</dbReference>
<dbReference type="KEGG" id="vg:65129994"/>
<keyword evidence="2" id="KW-1185">Reference proteome</keyword>
<accession>A0A7M1RZV0</accession>
<evidence type="ECO:0000313" key="1">
    <source>
        <dbReference type="EMBL" id="QOR59432.1"/>
    </source>
</evidence>